<reference evidence="2" key="1">
    <citation type="submission" date="2017-05" db="EMBL/GenBank/DDBJ databases">
        <title>Improved OligoMM genomes.</title>
        <authorList>
            <person name="Garzetti D."/>
        </authorList>
    </citation>
    <scope>NUCLEOTIDE SEQUENCE [LARGE SCALE GENOMIC DNA]</scope>
    <source>
        <strain evidence="2">YL45</strain>
    </source>
</reference>
<name>A0A227KTE2_9BURK</name>
<dbReference type="SUPFAM" id="SSF52467">
    <property type="entry name" value="DHS-like NAD/FAD-binding domain"/>
    <property type="match status" value="1"/>
</dbReference>
<proteinExistence type="predicted"/>
<dbReference type="Proteomes" id="UP000214610">
    <property type="component" value="Unassembled WGS sequence"/>
</dbReference>
<sequence length="1264" mass="146245">MQFIKNGPDIPNELLQAHEEGSVVFFCGAGISIPAGLPGFEAFVEKIYELNGEIKSKSEEEAFKTKQFDITLDQFERRLTGGREKLREVIPEILTPTPSKRGATKTHQALLQLGLSRDGHLRLVTTNYDRLFHLAAKKIKMPLKEYGAPSLPIPKTSRWDGLVFLHGVLPKDVIQNSDLNSLVMTSGDFGLAYLTERWAARFVTELFRNWVVIFVGYGINDPVMRYMMDALAADRRLGERTPQAWVFAGYSPGKEDEEKSKWEAKGVRPILYYSGTRGDKHIGLHKSLQAWAAAYTSGIGAKESLVLQLSLAHPQNSTPQDDFVGRMLWALSDPSGLPAKRFAESKPTPPLDWFFDVFTQNNFSSKDLPRFGITSRNEKDSSLKFSMFNRPASYEFGAWMNLTGFPVTKWDNVFYELAHWLTFYLNDPRLILWFSAQGGCISPRLNFLFTYTLNRYSSFSKTQAENFKKEHPFSIPSSRMEKLWRALLTGRMRSLREDYWPNSLKIKGMSSIARVDLRRRLSPVVVLRKTFSAENTPDKRDWVRCELTLKDTEAIKTIKNALSNITKEDLLLLVSELELVLKDALDLFLELNDYDPWPDISYLDLPSVEEHPQNPRFDGWTLLVQLLRDCWLRLLDIDVARATQRVLDWFEQSQITFKRLALFAGSKNKDIPPKIWVAWLLANGAFCLWAVETQRETCRLLVLQGSQLKLRTQRQLESEILQGPPRDMYSESLQPARWNEIKEHEIWLRLIKLKLSGLPLSKKAASRLEKISESHPEWTTYQMEREEFTRWLSFPGDPGFKEFSALEVPPANLNDLIEWLRRNKNVQRLFFRSKWIEVCRSSYEVCMQALISLARQNKWPEGAWQAALQTWSQKGIAEKSWKDLAPIVISKEVIIPEALLPSFSSWLESSSQISVVPEKEILDCCRILLETLQNSKVDSLLKNIYESEDAVTSAITKPAGNLASSIINQINKRKFSDKECIPLEYREFLDMFCNRKFSLFAPARVILASNTINLFRIDPEWTKKHLIPFFDWENPREASCVWQGFLWSPRLYIPLFSPVKEQWFETAKHIEQLGRYREQYATFLTYLALMLPEGVTNRNLINAFREFKKEDLEKASQALLQAFQSTDAKKEIYWRSRVRPFIQKIWPKSKDLVSPRIAKDFAKVALASGKRFPESLRIVHPWISSIEEISVVINMLRESTLCEQFPDESLSMLDTMISEKPNQYRFLDIGDLTECLDQISVHLPNIREDKRFKKLEEFLRRRSV</sequence>
<comment type="caution">
    <text evidence="1">The sequence shown here is derived from an EMBL/GenBank/DDBJ whole genome shotgun (WGS) entry which is preliminary data.</text>
</comment>
<dbReference type="NCBIfam" id="NF041818">
    <property type="entry name" value="Dsr1"/>
    <property type="match status" value="1"/>
</dbReference>
<dbReference type="InterPro" id="IPR029035">
    <property type="entry name" value="DHS-like_NAD/FAD-binding_dom"/>
</dbReference>
<dbReference type="Pfam" id="PF13289">
    <property type="entry name" value="SIR2_2"/>
    <property type="match status" value="1"/>
</dbReference>
<keyword evidence="2" id="KW-1185">Reference proteome</keyword>
<dbReference type="AlphaFoldDB" id="A0A227KTE2"/>
<dbReference type="RefSeq" id="WP_066591281.1">
    <property type="nucleotide sequence ID" value="NZ_CAPFQK010000004.1"/>
</dbReference>
<evidence type="ECO:0000313" key="2">
    <source>
        <dbReference type="Proteomes" id="UP000214610"/>
    </source>
</evidence>
<dbReference type="EMBL" id="NHMP01000001">
    <property type="protein sequence ID" value="OXE51164.1"/>
    <property type="molecule type" value="Genomic_DNA"/>
</dbReference>
<protein>
    <submittedName>
        <fullName evidence="1">Uncharacterized protein</fullName>
    </submittedName>
</protein>
<evidence type="ECO:0000313" key="1">
    <source>
        <dbReference type="EMBL" id="OXE51164.1"/>
    </source>
</evidence>
<dbReference type="GeneID" id="78363372"/>
<organism evidence="1 2">
    <name type="scientific">Turicimonas muris</name>
    <dbReference type="NCBI Taxonomy" id="1796652"/>
    <lineage>
        <taxon>Bacteria</taxon>
        <taxon>Pseudomonadati</taxon>
        <taxon>Pseudomonadota</taxon>
        <taxon>Betaproteobacteria</taxon>
        <taxon>Burkholderiales</taxon>
        <taxon>Sutterellaceae</taxon>
        <taxon>Turicimonas</taxon>
    </lineage>
</organism>
<gene>
    <name evidence="1" type="ORF">ADH67_02405</name>
</gene>
<dbReference type="Gene3D" id="3.40.50.1220">
    <property type="entry name" value="TPP-binding domain"/>
    <property type="match status" value="1"/>
</dbReference>
<accession>A0A227KTE2</accession>